<organism evidence="1 2">
    <name type="scientific">Evansella tamaricis</name>
    <dbReference type="NCBI Taxonomy" id="2069301"/>
    <lineage>
        <taxon>Bacteria</taxon>
        <taxon>Bacillati</taxon>
        <taxon>Bacillota</taxon>
        <taxon>Bacilli</taxon>
        <taxon>Bacillales</taxon>
        <taxon>Bacillaceae</taxon>
        <taxon>Evansella</taxon>
    </lineage>
</organism>
<protein>
    <submittedName>
        <fullName evidence="1">DUF3954 domain-containing protein</fullName>
    </submittedName>
</protein>
<dbReference type="RefSeq" id="WP_217064973.1">
    <property type="nucleotide sequence ID" value="NZ_JAHQCS010000057.1"/>
</dbReference>
<dbReference type="EMBL" id="JAHQCS010000057">
    <property type="protein sequence ID" value="MBU9711082.1"/>
    <property type="molecule type" value="Genomic_DNA"/>
</dbReference>
<name>A0ABS6JE01_9BACI</name>
<accession>A0ABS6JE01</accession>
<sequence>MEDNQNKENCIYIVKDGVKTKFEAPVGGHGEYKLIWQDGKILDVVKSERVRI</sequence>
<gene>
    <name evidence="1" type="ORF">KS419_04935</name>
</gene>
<evidence type="ECO:0000313" key="1">
    <source>
        <dbReference type="EMBL" id="MBU9711082.1"/>
    </source>
</evidence>
<keyword evidence="2" id="KW-1185">Reference proteome</keyword>
<dbReference type="InterPro" id="IPR025017">
    <property type="entry name" value="DUF3954"/>
</dbReference>
<dbReference type="Pfam" id="PF13128">
    <property type="entry name" value="DUF3954"/>
    <property type="match status" value="1"/>
</dbReference>
<evidence type="ECO:0000313" key="2">
    <source>
        <dbReference type="Proteomes" id="UP000784880"/>
    </source>
</evidence>
<dbReference type="Proteomes" id="UP000784880">
    <property type="component" value="Unassembled WGS sequence"/>
</dbReference>
<proteinExistence type="predicted"/>
<comment type="caution">
    <text evidence="1">The sequence shown here is derived from an EMBL/GenBank/DDBJ whole genome shotgun (WGS) entry which is preliminary data.</text>
</comment>
<reference evidence="1 2" key="1">
    <citation type="submission" date="2021-06" db="EMBL/GenBank/DDBJ databases">
        <title>Bacillus sp. RD4P76, an endophyte from a halophyte.</title>
        <authorList>
            <person name="Sun J.-Q."/>
        </authorList>
    </citation>
    <scope>NUCLEOTIDE SEQUENCE [LARGE SCALE GENOMIC DNA]</scope>
    <source>
        <strain evidence="1 2">CGMCC 1.15917</strain>
    </source>
</reference>